<dbReference type="InterPro" id="IPR036291">
    <property type="entry name" value="NAD(P)-bd_dom_sf"/>
</dbReference>
<keyword evidence="5" id="KW-1185">Reference proteome</keyword>
<dbReference type="NCBIfam" id="NF043036">
    <property type="entry name" value="ErythonDh"/>
    <property type="match status" value="1"/>
</dbReference>
<dbReference type="SUPFAM" id="SSF51735">
    <property type="entry name" value="NAD(P)-binding Rossmann-fold domains"/>
    <property type="match status" value="1"/>
</dbReference>
<feature type="domain" description="NAD-dependent epimerase/dehydratase" evidence="3">
    <location>
        <begin position="2"/>
        <end position="196"/>
    </location>
</feature>
<evidence type="ECO:0000256" key="2">
    <source>
        <dbReference type="ARBA" id="ARBA00023277"/>
    </source>
</evidence>
<dbReference type="GO" id="GO:0016491">
    <property type="term" value="F:oxidoreductase activity"/>
    <property type="evidence" value="ECO:0007669"/>
    <property type="project" value="InterPro"/>
</dbReference>
<dbReference type="Gene3D" id="3.40.50.720">
    <property type="entry name" value="NAD(P)-binding Rossmann-like Domain"/>
    <property type="match status" value="1"/>
</dbReference>
<evidence type="ECO:0000313" key="4">
    <source>
        <dbReference type="EMBL" id="SFU03980.1"/>
    </source>
</evidence>
<organism evidence="4 5">
    <name type="scientific">Sedimentitalea nanhaiensis</name>
    <dbReference type="NCBI Taxonomy" id="999627"/>
    <lineage>
        <taxon>Bacteria</taxon>
        <taxon>Pseudomonadati</taxon>
        <taxon>Pseudomonadota</taxon>
        <taxon>Alphaproteobacteria</taxon>
        <taxon>Rhodobacterales</taxon>
        <taxon>Paracoccaceae</taxon>
        <taxon>Sedimentitalea</taxon>
    </lineage>
</organism>
<reference evidence="4 5" key="1">
    <citation type="submission" date="2016-10" db="EMBL/GenBank/DDBJ databases">
        <authorList>
            <person name="de Groot N.N."/>
        </authorList>
    </citation>
    <scope>NUCLEOTIDE SEQUENCE [LARGE SCALE GENOMIC DNA]</scope>
    <source>
        <strain evidence="4 5">CGMCC 1.10959</strain>
    </source>
</reference>
<keyword evidence="1" id="KW-0521">NADP</keyword>
<dbReference type="Pfam" id="PF01370">
    <property type="entry name" value="Epimerase"/>
    <property type="match status" value="1"/>
</dbReference>
<proteinExistence type="predicted"/>
<dbReference type="InterPro" id="IPR050005">
    <property type="entry name" value="DenD"/>
</dbReference>
<dbReference type="CDD" id="cd05238">
    <property type="entry name" value="Gne_like_SDR_e"/>
    <property type="match status" value="1"/>
</dbReference>
<evidence type="ECO:0000256" key="1">
    <source>
        <dbReference type="ARBA" id="ARBA00022857"/>
    </source>
</evidence>
<evidence type="ECO:0000313" key="5">
    <source>
        <dbReference type="Proteomes" id="UP000182466"/>
    </source>
</evidence>
<gene>
    <name evidence="4" type="ORF">SAMN05216236_12081</name>
</gene>
<dbReference type="eggNOG" id="COG0451">
    <property type="taxonomic scope" value="Bacteria"/>
</dbReference>
<dbReference type="AlphaFoldDB" id="A0A1I7CX56"/>
<dbReference type="InterPro" id="IPR001509">
    <property type="entry name" value="Epimerase_deHydtase"/>
</dbReference>
<evidence type="ECO:0000259" key="3">
    <source>
        <dbReference type="Pfam" id="PF01370"/>
    </source>
</evidence>
<dbReference type="PANTHER" id="PTHR43103:SF3">
    <property type="entry name" value="ADP-L-GLYCERO-D-MANNO-HEPTOSE-6-EPIMERASE"/>
    <property type="match status" value="1"/>
</dbReference>
<dbReference type="EMBL" id="FPAW01000020">
    <property type="protein sequence ID" value="SFU03980.1"/>
    <property type="molecule type" value="Genomic_DNA"/>
</dbReference>
<name>A0A1I7CX56_9RHOB</name>
<protein>
    <submittedName>
        <fullName evidence="4">Nucleoside-diphosphate-sugar epimerase</fullName>
    </submittedName>
</protein>
<sequence>MLGQKLAVRLARDGWQGGPAEVILHDIGFPTSGAPAARRIAGSLSDTGTAQQLAEMRADVIFHLAAIVSGEAEQAFELGWQVNMFATWNLLEALRLERAESDGLYCPRLVFSSSIAVFGAPFPDRIGDDFMTAPLTSYGAQKATCELIINDFSRKGIIDGVSIRLPTICVRPGRPNKAASGFFSDIIREPLNGRDAVLPVPDTVRHWHASPRSAVGFLVRAASLDLDRLEGRRSLNMPGLSCTVAEQIEALRDVAGAVAVARIEPEPDPAIMAIVSGWPCNFDTRRSNELGFVAETDFAQIIRAYLDDDLVPGGT</sequence>
<accession>A0A1I7CX56</accession>
<dbReference type="Proteomes" id="UP000182466">
    <property type="component" value="Unassembled WGS sequence"/>
</dbReference>
<dbReference type="Gene3D" id="3.90.25.10">
    <property type="entry name" value="UDP-galactose 4-epimerase, domain 1"/>
    <property type="match status" value="1"/>
</dbReference>
<dbReference type="STRING" id="999627.SAMN05216236_12081"/>
<dbReference type="PANTHER" id="PTHR43103">
    <property type="entry name" value="NUCLEOSIDE-DIPHOSPHATE-SUGAR EPIMERASE"/>
    <property type="match status" value="1"/>
</dbReference>
<keyword evidence="2" id="KW-0119">Carbohydrate metabolism</keyword>